<dbReference type="AlphaFoldDB" id="A0A2P9HK03"/>
<evidence type="ECO:0000313" key="2">
    <source>
        <dbReference type="Proteomes" id="UP000246073"/>
    </source>
</evidence>
<sequence>MAKAEQLFLTESQIAERIGLPTDKCKTILKTLEKDGFPEPDQIFEGRRYWPACKAFLDQRYNLGTKSLQGNPALDGEEKWS</sequence>
<evidence type="ECO:0000313" key="1">
    <source>
        <dbReference type="EMBL" id="SPL64456.1"/>
    </source>
</evidence>
<reference evidence="2" key="1">
    <citation type="submission" date="2017-12" db="EMBL/GenBank/DDBJ databases">
        <authorList>
            <person name="Diaz M."/>
        </authorList>
    </citation>
    <scope>NUCLEOTIDE SEQUENCE [LARGE SCALE GENOMIC DNA]</scope>
    <source>
        <strain evidence="2">FI11154</strain>
    </source>
</reference>
<dbReference type="EMBL" id="OOFM01000005">
    <property type="protein sequence ID" value="SPL64456.1"/>
    <property type="molecule type" value="Genomic_DNA"/>
</dbReference>
<gene>
    <name evidence="1" type="ORF">OHAE_323</name>
</gene>
<organism evidence="1 2">
    <name type="scientific">Ochrobactrum soli</name>
    <dbReference type="NCBI Taxonomy" id="2448455"/>
    <lineage>
        <taxon>Bacteria</taxon>
        <taxon>Pseudomonadati</taxon>
        <taxon>Pseudomonadota</taxon>
        <taxon>Alphaproteobacteria</taxon>
        <taxon>Hyphomicrobiales</taxon>
        <taxon>Brucellaceae</taxon>
        <taxon>Brucella/Ochrobactrum group</taxon>
        <taxon>Ochrobactrum</taxon>
    </lineage>
</organism>
<accession>A0A2P9HK03</accession>
<dbReference type="RefSeq" id="WP_109368309.1">
    <property type="nucleotide sequence ID" value="NZ_OOFM01000005.1"/>
</dbReference>
<protein>
    <recommendedName>
        <fullName evidence="3">Winged helix-turn-helix domain-containing protein</fullName>
    </recommendedName>
</protein>
<evidence type="ECO:0008006" key="3">
    <source>
        <dbReference type="Google" id="ProtNLM"/>
    </source>
</evidence>
<dbReference type="Proteomes" id="UP000246073">
    <property type="component" value="Unassembled WGS sequence"/>
</dbReference>
<proteinExistence type="predicted"/>
<name>A0A2P9HK03_9HYPH</name>